<evidence type="ECO:0000313" key="3">
    <source>
        <dbReference type="Proteomes" id="UP001501697"/>
    </source>
</evidence>
<dbReference type="InterPro" id="IPR001173">
    <property type="entry name" value="Glyco_trans_2-like"/>
</dbReference>
<gene>
    <name evidence="2" type="ORF">GCM10022200_14280</name>
</gene>
<evidence type="ECO:0000259" key="1">
    <source>
        <dbReference type="Pfam" id="PF00535"/>
    </source>
</evidence>
<dbReference type="PANTHER" id="PTHR43685:SF2">
    <property type="entry name" value="GLYCOSYLTRANSFERASE 2-LIKE DOMAIN-CONTAINING PROTEIN"/>
    <property type="match status" value="1"/>
</dbReference>
<dbReference type="InterPro" id="IPR050834">
    <property type="entry name" value="Glycosyltransf_2"/>
</dbReference>
<evidence type="ECO:0000313" key="2">
    <source>
        <dbReference type="EMBL" id="GAA3632503.1"/>
    </source>
</evidence>
<name>A0ABP7AHP4_9MICO</name>
<organism evidence="2 3">
    <name type="scientific">Microbacterium awajiense</name>
    <dbReference type="NCBI Taxonomy" id="415214"/>
    <lineage>
        <taxon>Bacteria</taxon>
        <taxon>Bacillati</taxon>
        <taxon>Actinomycetota</taxon>
        <taxon>Actinomycetes</taxon>
        <taxon>Micrococcales</taxon>
        <taxon>Microbacteriaceae</taxon>
        <taxon>Microbacterium</taxon>
    </lineage>
</organism>
<dbReference type="Gene3D" id="3.90.550.10">
    <property type="entry name" value="Spore Coat Polysaccharide Biosynthesis Protein SpsA, Chain A"/>
    <property type="match status" value="1"/>
</dbReference>
<keyword evidence="3" id="KW-1185">Reference proteome</keyword>
<dbReference type="Proteomes" id="UP001501697">
    <property type="component" value="Unassembled WGS sequence"/>
</dbReference>
<dbReference type="InterPro" id="IPR029044">
    <property type="entry name" value="Nucleotide-diphossugar_trans"/>
</dbReference>
<dbReference type="Pfam" id="PF00535">
    <property type="entry name" value="Glycos_transf_2"/>
    <property type="match status" value="1"/>
</dbReference>
<sequence length="257" mass="28328">MLSVVIPVKDDAPALRRCLEALSRQTRHPDEIVVVDNASTDASADVAAQGGARVIPCATPGIAAASACGYNAARGDVILRLDADCIPAPDWIETVVAAFVRRPTASVVTGGAVFTDGPPRLRRPLAALYLGAYVTVGFVTLGHAPLFGSNLAFTRRAWLRVRDHVHRSDPELHDDLDLSFHLGEYHRVRLIPARTMGISMRPFDDPQAFARRIARGFRTVITHWPYDLPPLRWDRRLLRRTLAAARRRDRPASRGHA</sequence>
<proteinExistence type="predicted"/>
<accession>A0ABP7AHP4</accession>
<protein>
    <submittedName>
        <fullName evidence="2">Glycosyltransferase family A protein</fullName>
    </submittedName>
</protein>
<dbReference type="RefSeq" id="WP_344737298.1">
    <property type="nucleotide sequence ID" value="NZ_BAAAYU010000005.1"/>
</dbReference>
<dbReference type="EMBL" id="BAAAYU010000005">
    <property type="protein sequence ID" value="GAA3632503.1"/>
    <property type="molecule type" value="Genomic_DNA"/>
</dbReference>
<reference evidence="3" key="1">
    <citation type="journal article" date="2019" name="Int. J. Syst. Evol. Microbiol.">
        <title>The Global Catalogue of Microorganisms (GCM) 10K type strain sequencing project: providing services to taxonomists for standard genome sequencing and annotation.</title>
        <authorList>
            <consortium name="The Broad Institute Genomics Platform"/>
            <consortium name="The Broad Institute Genome Sequencing Center for Infectious Disease"/>
            <person name="Wu L."/>
            <person name="Ma J."/>
        </authorList>
    </citation>
    <scope>NUCLEOTIDE SEQUENCE [LARGE SCALE GENOMIC DNA]</scope>
    <source>
        <strain evidence="3">JCM 16544</strain>
    </source>
</reference>
<dbReference type="PANTHER" id="PTHR43685">
    <property type="entry name" value="GLYCOSYLTRANSFERASE"/>
    <property type="match status" value="1"/>
</dbReference>
<dbReference type="SUPFAM" id="SSF53448">
    <property type="entry name" value="Nucleotide-diphospho-sugar transferases"/>
    <property type="match status" value="1"/>
</dbReference>
<dbReference type="CDD" id="cd00761">
    <property type="entry name" value="Glyco_tranf_GTA_type"/>
    <property type="match status" value="1"/>
</dbReference>
<comment type="caution">
    <text evidence="2">The sequence shown here is derived from an EMBL/GenBank/DDBJ whole genome shotgun (WGS) entry which is preliminary data.</text>
</comment>
<feature type="domain" description="Glycosyltransferase 2-like" evidence="1">
    <location>
        <begin position="3"/>
        <end position="159"/>
    </location>
</feature>